<dbReference type="EC" id="2.7.7.7" evidence="2"/>
<feature type="domain" description="3'-5' exonuclease" evidence="11">
    <location>
        <begin position="3"/>
        <end position="165"/>
    </location>
</feature>
<dbReference type="Gene3D" id="1.10.150.20">
    <property type="entry name" value="5' to 3' exonuclease, C-terminal subdomain"/>
    <property type="match status" value="1"/>
</dbReference>
<evidence type="ECO:0000256" key="5">
    <source>
        <dbReference type="ARBA" id="ARBA00022695"/>
    </source>
</evidence>
<evidence type="ECO:0000313" key="14">
    <source>
        <dbReference type="Proteomes" id="UP000002574"/>
    </source>
</evidence>
<evidence type="ECO:0000259" key="11">
    <source>
        <dbReference type="SMART" id="SM00474"/>
    </source>
</evidence>
<dbReference type="InterPro" id="IPR001098">
    <property type="entry name" value="DNA-dir_DNA_pol_A_palm_dom"/>
</dbReference>
<dbReference type="EMBL" id="AP011112">
    <property type="protein sequence ID" value="BAI68843.1"/>
    <property type="molecule type" value="Genomic_DNA"/>
</dbReference>
<evidence type="ECO:0000256" key="3">
    <source>
        <dbReference type="ARBA" id="ARBA00020311"/>
    </source>
</evidence>
<proteinExistence type="inferred from homology"/>
<dbReference type="PROSITE" id="PS00447">
    <property type="entry name" value="DNA_POLYMERASE_A"/>
    <property type="match status" value="1"/>
</dbReference>
<dbReference type="KEGG" id="hte:Hydth_0375"/>
<dbReference type="InterPro" id="IPR002298">
    <property type="entry name" value="DNA_polymerase_A"/>
</dbReference>
<evidence type="ECO:0000256" key="7">
    <source>
        <dbReference type="ARBA" id="ARBA00022932"/>
    </source>
</evidence>
<sequence length="576" mass="66302">MRYSYITSRDGLRSLKERLKDESYLFLDTETVSEKIRLVQLGNNEDVFIVDLFETGSYGVDFLKDLLVDKGIVGHNLKYDLKFLYRYGIEPYAVFDTMIASQLLGELDRHSLQKVAMHYLGEVLDKSLQMSNWGRAVLSKEQLEYAALDVKMVRDLYSILLDKLNSTAHQEETLLKTRTSRVFGLKNPVAIIEMAFVQEVAKLELNGIGVDIKELEDLIREYKKNLNKKVMEFMMHYRIDPLSPKQLGELLSKRLGLDLPKTEKGNISTDDKILSQFIHHKPVQMILEIRMTKKLLDKLDEIRSFVKDGSVYPEFKQIGAITGRMSSLNPNVQNIPRDLRGVFKAREGKVLVISDFSQIELRIASEYVGDERMIKAFREGKDLHRYTASVLLGKKEEDISKEERQLAKAVNFGLIYGISARGLSDYAKSYGIDLSVDDAQKIRDRFFEYFRSFKEWHERVKRELKQLGGSRGYTLLGRSYVAHTFPDAVNYPIQGTGADLLKLSVLMFDAEIKREKIEAHVVNLVHDEIVVECQMEKAQLVRDLLERAMKHAGRVVLKQVPVEVESTINERWLKEG</sequence>
<dbReference type="SMART" id="SM00474">
    <property type="entry name" value="35EXOc"/>
    <property type="match status" value="1"/>
</dbReference>
<dbReference type="Gene3D" id="3.30.70.370">
    <property type="match status" value="1"/>
</dbReference>
<evidence type="ECO:0000256" key="4">
    <source>
        <dbReference type="ARBA" id="ARBA00022679"/>
    </source>
</evidence>
<dbReference type="AlphaFoldDB" id="D3DG91"/>
<comment type="similarity">
    <text evidence="1">Belongs to the DNA polymerase type-A family.</text>
</comment>
<dbReference type="NCBIfam" id="NF011540">
    <property type="entry name" value="PRK14975.1-4"/>
    <property type="match status" value="1"/>
</dbReference>
<dbReference type="InterPro" id="IPR036397">
    <property type="entry name" value="RNaseH_sf"/>
</dbReference>
<evidence type="ECO:0000256" key="2">
    <source>
        <dbReference type="ARBA" id="ARBA00012417"/>
    </source>
</evidence>
<dbReference type="SUPFAM" id="SSF53098">
    <property type="entry name" value="Ribonuclease H-like"/>
    <property type="match status" value="1"/>
</dbReference>
<evidence type="ECO:0000256" key="10">
    <source>
        <dbReference type="SAM" id="Coils"/>
    </source>
</evidence>
<organism evidence="13 14">
    <name type="scientific">Hydrogenobacter thermophilus (strain DSM 6534 / IAM 12695 / TK-6)</name>
    <dbReference type="NCBI Taxonomy" id="608538"/>
    <lineage>
        <taxon>Bacteria</taxon>
        <taxon>Pseudomonadati</taxon>
        <taxon>Aquificota</taxon>
        <taxon>Aquificia</taxon>
        <taxon>Aquificales</taxon>
        <taxon>Aquificaceae</taxon>
        <taxon>Hydrogenobacter</taxon>
    </lineage>
</organism>
<dbReference type="Proteomes" id="UP000002574">
    <property type="component" value="Chromosome"/>
</dbReference>
<dbReference type="GO" id="GO:0008408">
    <property type="term" value="F:3'-5' exonuclease activity"/>
    <property type="evidence" value="ECO:0007669"/>
    <property type="project" value="InterPro"/>
</dbReference>
<evidence type="ECO:0000256" key="8">
    <source>
        <dbReference type="ARBA" id="ARBA00023125"/>
    </source>
</evidence>
<protein>
    <recommendedName>
        <fullName evidence="3">DNA polymerase I</fullName>
        <ecNumber evidence="2">2.7.7.7</ecNumber>
    </recommendedName>
</protein>
<dbReference type="InterPro" id="IPR002562">
    <property type="entry name" value="3'-5'_exonuclease_dom"/>
</dbReference>
<dbReference type="OrthoDB" id="9806424at2"/>
<keyword evidence="4" id="KW-0808">Transferase</keyword>
<dbReference type="Gene3D" id="3.30.420.10">
    <property type="entry name" value="Ribonuclease H-like superfamily/Ribonuclease H"/>
    <property type="match status" value="1"/>
</dbReference>
<dbReference type="CDD" id="cd06142">
    <property type="entry name" value="RNaseD_exo"/>
    <property type="match status" value="1"/>
</dbReference>
<dbReference type="Gene3D" id="1.20.1060.10">
    <property type="entry name" value="Taq DNA Polymerase, Chain T, domain 4"/>
    <property type="match status" value="1"/>
</dbReference>
<keyword evidence="14" id="KW-1185">Reference proteome</keyword>
<dbReference type="PANTHER" id="PTHR10133:SF27">
    <property type="entry name" value="DNA POLYMERASE NU"/>
    <property type="match status" value="1"/>
</dbReference>
<keyword evidence="6" id="KW-0235">DNA replication</keyword>
<evidence type="ECO:0000256" key="1">
    <source>
        <dbReference type="ARBA" id="ARBA00007705"/>
    </source>
</evidence>
<feature type="domain" description="DNA-directed DNA polymerase family A palm" evidence="12">
    <location>
        <begin position="336"/>
        <end position="537"/>
    </location>
</feature>
<dbReference type="Pfam" id="PF00476">
    <property type="entry name" value="DNA_pol_A"/>
    <property type="match status" value="1"/>
</dbReference>
<reference evidence="13 14" key="1">
    <citation type="journal article" date="2010" name="J. Bacteriol.">
        <title>Complete genome sequence of the thermophilic, obligately chemolithoautotrophic hydrogen-oxidizing bacterium Hydrogenobacter thermophilus TK-6.</title>
        <authorList>
            <person name="Arai H."/>
            <person name="Kanbe H."/>
            <person name="Ishii M."/>
            <person name="Igarashi Y."/>
        </authorList>
    </citation>
    <scope>NUCLEOTIDE SEQUENCE [LARGE SCALE GENOMIC DNA]</scope>
    <source>
        <strain evidence="14">DSM 6534 / IAM 12695 / TK-6 [Tokyo]</strain>
    </source>
</reference>
<dbReference type="InterPro" id="IPR043502">
    <property type="entry name" value="DNA/RNA_pol_sf"/>
</dbReference>
<dbReference type="InterPro" id="IPR019760">
    <property type="entry name" value="DNA-dir_DNA_pol_A_CS"/>
</dbReference>
<name>D3DG91_HYDTT</name>
<dbReference type="GO" id="GO:0006302">
    <property type="term" value="P:double-strand break repair"/>
    <property type="evidence" value="ECO:0007669"/>
    <property type="project" value="TreeGrafter"/>
</dbReference>
<keyword evidence="10" id="KW-0175">Coiled coil</keyword>
<evidence type="ECO:0000256" key="6">
    <source>
        <dbReference type="ARBA" id="ARBA00022705"/>
    </source>
</evidence>
<dbReference type="STRING" id="608538.HTH_0377"/>
<dbReference type="Pfam" id="PF01612">
    <property type="entry name" value="DNA_pol_A_exo1"/>
    <property type="match status" value="1"/>
</dbReference>
<evidence type="ECO:0000256" key="9">
    <source>
        <dbReference type="ARBA" id="ARBA00049244"/>
    </source>
</evidence>
<accession>D3DG91</accession>
<dbReference type="PATRIC" id="fig|608538.5.peg.377"/>
<keyword evidence="5" id="KW-0548">Nucleotidyltransferase</keyword>
<dbReference type="PANTHER" id="PTHR10133">
    <property type="entry name" value="DNA POLYMERASE I"/>
    <property type="match status" value="1"/>
</dbReference>
<dbReference type="KEGG" id="hth:HTH_0377"/>
<comment type="catalytic activity">
    <reaction evidence="9">
        <text>DNA(n) + a 2'-deoxyribonucleoside 5'-triphosphate = DNA(n+1) + diphosphate</text>
        <dbReference type="Rhea" id="RHEA:22508"/>
        <dbReference type="Rhea" id="RHEA-COMP:17339"/>
        <dbReference type="Rhea" id="RHEA-COMP:17340"/>
        <dbReference type="ChEBI" id="CHEBI:33019"/>
        <dbReference type="ChEBI" id="CHEBI:61560"/>
        <dbReference type="ChEBI" id="CHEBI:173112"/>
        <dbReference type="EC" id="2.7.7.7"/>
    </reaction>
</comment>
<dbReference type="eggNOG" id="COG0749">
    <property type="taxonomic scope" value="Bacteria"/>
</dbReference>
<dbReference type="GO" id="GO:0003887">
    <property type="term" value="F:DNA-directed DNA polymerase activity"/>
    <property type="evidence" value="ECO:0007669"/>
    <property type="project" value="UniProtKB-KW"/>
</dbReference>
<dbReference type="SUPFAM" id="SSF56672">
    <property type="entry name" value="DNA/RNA polymerases"/>
    <property type="match status" value="1"/>
</dbReference>
<dbReference type="PRINTS" id="PR00868">
    <property type="entry name" value="DNAPOLI"/>
</dbReference>
<dbReference type="SMART" id="SM00482">
    <property type="entry name" value="POLAc"/>
    <property type="match status" value="1"/>
</dbReference>
<dbReference type="InterPro" id="IPR012337">
    <property type="entry name" value="RNaseH-like_sf"/>
</dbReference>
<dbReference type="GO" id="GO:0006261">
    <property type="term" value="P:DNA-templated DNA replication"/>
    <property type="evidence" value="ECO:0007669"/>
    <property type="project" value="InterPro"/>
</dbReference>
<keyword evidence="7" id="KW-0239">DNA-directed DNA polymerase</keyword>
<feature type="coiled-coil region" evidence="10">
    <location>
        <begin position="205"/>
        <end position="232"/>
    </location>
</feature>
<dbReference type="RefSeq" id="WP_012963026.1">
    <property type="nucleotide sequence ID" value="NC_013799.1"/>
</dbReference>
<evidence type="ECO:0000259" key="12">
    <source>
        <dbReference type="SMART" id="SM00482"/>
    </source>
</evidence>
<evidence type="ECO:0000313" key="13">
    <source>
        <dbReference type="EMBL" id="BAI68843.1"/>
    </source>
</evidence>
<dbReference type="GO" id="GO:0003677">
    <property type="term" value="F:DNA binding"/>
    <property type="evidence" value="ECO:0007669"/>
    <property type="project" value="UniProtKB-KW"/>
</dbReference>
<gene>
    <name evidence="13" type="primary">polA</name>
    <name evidence="13" type="ordered locus">HTH_0377</name>
</gene>
<keyword evidence="8" id="KW-0238">DNA-binding</keyword>